<sequence>MYSFSYTLGLRRSPTEFLLYFRIINSTTFIWAAITTTYQFSNSYPHILSARQSLSDFVSYKLYALLHIWCTNITFKLHIPSIILHLATYRP</sequence>
<gene>
    <name evidence="2" type="ORF">VTL71DRAFT_8392</name>
</gene>
<accession>A0ABR4CZV2</accession>
<reference evidence="2 3" key="1">
    <citation type="journal article" date="2024" name="Commun. Biol.">
        <title>Comparative genomic analysis of thermophilic fungi reveals convergent evolutionary adaptations and gene losses.</title>
        <authorList>
            <person name="Steindorff A.S."/>
            <person name="Aguilar-Pontes M.V."/>
            <person name="Robinson A.J."/>
            <person name="Andreopoulos B."/>
            <person name="LaButti K."/>
            <person name="Kuo A."/>
            <person name="Mondo S."/>
            <person name="Riley R."/>
            <person name="Otillar R."/>
            <person name="Haridas S."/>
            <person name="Lipzen A."/>
            <person name="Grimwood J."/>
            <person name="Schmutz J."/>
            <person name="Clum A."/>
            <person name="Reid I.D."/>
            <person name="Moisan M.C."/>
            <person name="Butler G."/>
            <person name="Nguyen T.T.M."/>
            <person name="Dewar K."/>
            <person name="Conant G."/>
            <person name="Drula E."/>
            <person name="Henrissat B."/>
            <person name="Hansel C."/>
            <person name="Singer S."/>
            <person name="Hutchinson M.I."/>
            <person name="de Vries R.P."/>
            <person name="Natvig D.O."/>
            <person name="Powell A.J."/>
            <person name="Tsang A."/>
            <person name="Grigoriev I.V."/>
        </authorList>
    </citation>
    <scope>NUCLEOTIDE SEQUENCE [LARGE SCALE GENOMIC DNA]</scope>
    <source>
        <strain evidence="2 3">CBS 494.80</strain>
    </source>
</reference>
<name>A0ABR4CZV2_9HELO</name>
<keyword evidence="1" id="KW-0812">Transmembrane</keyword>
<dbReference type="EMBL" id="JAZHXI010000002">
    <property type="protein sequence ID" value="KAL2074614.1"/>
    <property type="molecule type" value="Genomic_DNA"/>
</dbReference>
<protein>
    <submittedName>
        <fullName evidence="2">Uncharacterized protein</fullName>
    </submittedName>
</protein>
<keyword evidence="1" id="KW-0472">Membrane</keyword>
<organism evidence="2 3">
    <name type="scientific">Oculimacula yallundae</name>
    <dbReference type="NCBI Taxonomy" id="86028"/>
    <lineage>
        <taxon>Eukaryota</taxon>
        <taxon>Fungi</taxon>
        <taxon>Dikarya</taxon>
        <taxon>Ascomycota</taxon>
        <taxon>Pezizomycotina</taxon>
        <taxon>Leotiomycetes</taxon>
        <taxon>Helotiales</taxon>
        <taxon>Ploettnerulaceae</taxon>
        <taxon>Oculimacula</taxon>
    </lineage>
</organism>
<evidence type="ECO:0000313" key="3">
    <source>
        <dbReference type="Proteomes" id="UP001595075"/>
    </source>
</evidence>
<evidence type="ECO:0000256" key="1">
    <source>
        <dbReference type="SAM" id="Phobius"/>
    </source>
</evidence>
<evidence type="ECO:0000313" key="2">
    <source>
        <dbReference type="EMBL" id="KAL2074614.1"/>
    </source>
</evidence>
<comment type="caution">
    <text evidence="2">The sequence shown here is derived from an EMBL/GenBank/DDBJ whole genome shotgun (WGS) entry which is preliminary data.</text>
</comment>
<feature type="transmembrane region" description="Helical" evidence="1">
    <location>
        <begin position="20"/>
        <end position="41"/>
    </location>
</feature>
<keyword evidence="1" id="KW-1133">Transmembrane helix</keyword>
<keyword evidence="3" id="KW-1185">Reference proteome</keyword>
<feature type="transmembrane region" description="Helical" evidence="1">
    <location>
        <begin position="62"/>
        <end position="87"/>
    </location>
</feature>
<dbReference type="Proteomes" id="UP001595075">
    <property type="component" value="Unassembled WGS sequence"/>
</dbReference>
<proteinExistence type="predicted"/>